<dbReference type="Proteomes" id="UP001141806">
    <property type="component" value="Unassembled WGS sequence"/>
</dbReference>
<evidence type="ECO:0000313" key="3">
    <source>
        <dbReference type="Proteomes" id="UP001141806"/>
    </source>
</evidence>
<dbReference type="InterPro" id="IPR044809">
    <property type="entry name" value="AUF1-like"/>
</dbReference>
<dbReference type="Pfam" id="PF12937">
    <property type="entry name" value="F-box-like"/>
    <property type="match status" value="1"/>
</dbReference>
<dbReference type="InterPro" id="IPR001810">
    <property type="entry name" value="F-box_dom"/>
</dbReference>
<dbReference type="PANTHER" id="PTHR31215">
    <property type="entry name" value="OS05G0510400 PROTEIN-RELATED"/>
    <property type="match status" value="1"/>
</dbReference>
<protein>
    <recommendedName>
        <fullName evidence="1">F-box domain-containing protein</fullName>
    </recommendedName>
</protein>
<evidence type="ECO:0000313" key="2">
    <source>
        <dbReference type="EMBL" id="KAJ4977781.1"/>
    </source>
</evidence>
<evidence type="ECO:0000259" key="1">
    <source>
        <dbReference type="Pfam" id="PF12937"/>
    </source>
</evidence>
<dbReference type="SUPFAM" id="SSF81383">
    <property type="entry name" value="F-box domain"/>
    <property type="match status" value="1"/>
</dbReference>
<dbReference type="EMBL" id="JAMYWD010000002">
    <property type="protein sequence ID" value="KAJ4977781.1"/>
    <property type="molecule type" value="Genomic_DNA"/>
</dbReference>
<dbReference type="CDD" id="cd09917">
    <property type="entry name" value="F-box_SF"/>
    <property type="match status" value="1"/>
</dbReference>
<reference evidence="2" key="1">
    <citation type="journal article" date="2023" name="Plant J.">
        <title>The genome of the king protea, Protea cynaroides.</title>
        <authorList>
            <person name="Chang J."/>
            <person name="Duong T.A."/>
            <person name="Schoeman C."/>
            <person name="Ma X."/>
            <person name="Roodt D."/>
            <person name="Barker N."/>
            <person name="Li Z."/>
            <person name="Van de Peer Y."/>
            <person name="Mizrachi E."/>
        </authorList>
    </citation>
    <scope>NUCLEOTIDE SEQUENCE</scope>
    <source>
        <tissue evidence="2">Young leaves</tissue>
    </source>
</reference>
<organism evidence="2 3">
    <name type="scientific">Protea cynaroides</name>
    <dbReference type="NCBI Taxonomy" id="273540"/>
    <lineage>
        <taxon>Eukaryota</taxon>
        <taxon>Viridiplantae</taxon>
        <taxon>Streptophyta</taxon>
        <taxon>Embryophyta</taxon>
        <taxon>Tracheophyta</taxon>
        <taxon>Spermatophyta</taxon>
        <taxon>Magnoliopsida</taxon>
        <taxon>Proteales</taxon>
        <taxon>Proteaceae</taxon>
        <taxon>Protea</taxon>
    </lineage>
</organism>
<sequence length="348" mass="38638">MQSKTQVYDAEIYSCDFDQMPDSLVLIILNKLADIRSLGRCSAVCKRLNSLVPLVEDIYIKIDEVVTINGDSDESPYCSSHKPRSFFSNILKYMFFSLIKPFHNLRISNNTNKTLLPQVSQSTLDQVLKNFLYIQNLWIELPAADVCTEDGVVLKWKAEFGSTLQNCVILGGTQIDWKPVTEQGLVEDNGSIPESFYTNGGLKLRVVWTISSLIAASTRHYLLEPIIRDHPTLKTVVFTDADGQGTLSMSGEQLREFKEKPLAASASSKRTQVPASNMKLRYAPYLELPEGIGMQGATLVAIKPSGEGSGTSKKEVEAFVCGAFDGPFKAAVKTLVKRRTYLLEMNGF</sequence>
<feature type="domain" description="F-box" evidence="1">
    <location>
        <begin position="17"/>
        <end position="52"/>
    </location>
</feature>
<name>A0A9Q0KWY9_9MAGN</name>
<keyword evidence="3" id="KW-1185">Reference proteome</keyword>
<dbReference type="InterPro" id="IPR036047">
    <property type="entry name" value="F-box-like_dom_sf"/>
</dbReference>
<comment type="caution">
    <text evidence="2">The sequence shown here is derived from an EMBL/GenBank/DDBJ whole genome shotgun (WGS) entry which is preliminary data.</text>
</comment>
<dbReference type="Gene3D" id="1.20.1280.50">
    <property type="match status" value="1"/>
</dbReference>
<gene>
    <name evidence="2" type="ORF">NE237_008561</name>
</gene>
<dbReference type="AlphaFoldDB" id="A0A9Q0KWY9"/>
<accession>A0A9Q0KWY9</accession>
<dbReference type="OrthoDB" id="660108at2759"/>
<proteinExistence type="predicted"/>